<dbReference type="Gene3D" id="3.90.1720.10">
    <property type="entry name" value="endopeptidase domain like (from Nostoc punctiforme)"/>
    <property type="match status" value="1"/>
</dbReference>
<proteinExistence type="predicted"/>
<dbReference type="HOGENOM" id="CLU_806187_0_0_9"/>
<dbReference type="STRING" id="498761.HM1_2915"/>
<reference evidence="2 3" key="1">
    <citation type="journal article" date="2008" name="J. Bacteriol.">
        <title>The genome of Heliobacterium modesticaldum, a phototrophic representative of the Firmicutes containing the simplest photosynthetic apparatus.</title>
        <authorList>
            <person name="Sattley W.M."/>
            <person name="Madigan M.T."/>
            <person name="Swingley W.D."/>
            <person name="Cheung P.C."/>
            <person name="Clocksin K.M."/>
            <person name="Conrad A.L."/>
            <person name="Dejesa L.C."/>
            <person name="Honchak B.M."/>
            <person name="Jung D.O."/>
            <person name="Karbach L.E."/>
            <person name="Kurdoglu A."/>
            <person name="Lahiri S."/>
            <person name="Mastrian S.D."/>
            <person name="Page L.E."/>
            <person name="Taylor H.L."/>
            <person name="Wang Z.T."/>
            <person name="Raymond J."/>
            <person name="Chen M."/>
            <person name="Blankenship R.E."/>
            <person name="Touchman J.W."/>
        </authorList>
    </citation>
    <scope>NUCLEOTIDE SEQUENCE [LARGE SCALE GENOMIC DNA]</scope>
    <source>
        <strain evidence="3">ATCC 51547 / Ice1</strain>
    </source>
</reference>
<evidence type="ECO:0000259" key="1">
    <source>
        <dbReference type="Pfam" id="PF12671"/>
    </source>
</evidence>
<dbReference type="eggNOG" id="ENOG5032SUU">
    <property type="taxonomic scope" value="Bacteria"/>
</dbReference>
<feature type="domain" description="Putative amidase" evidence="1">
    <location>
        <begin position="193"/>
        <end position="372"/>
    </location>
</feature>
<dbReference type="EMBL" id="CP000930">
    <property type="protein sequence ID" value="ABZ85424.1"/>
    <property type="molecule type" value="Genomic_DNA"/>
</dbReference>
<dbReference type="PANTHER" id="PTHR40032">
    <property type="entry name" value="EXPORTED PROTEIN-RELATED"/>
    <property type="match status" value="1"/>
</dbReference>
<name>B0TCX3_HELMI</name>
<gene>
    <name evidence="2" type="ORF">HM1_2915</name>
</gene>
<dbReference type="OrthoDB" id="2194542at2"/>
<dbReference type="PANTHER" id="PTHR40032:SF1">
    <property type="entry name" value="EXPORTED PROTEIN"/>
    <property type="match status" value="1"/>
</dbReference>
<keyword evidence="3" id="KW-1185">Reference proteome</keyword>
<dbReference type="AlphaFoldDB" id="B0TCX3"/>
<evidence type="ECO:0000313" key="3">
    <source>
        <dbReference type="Proteomes" id="UP000008550"/>
    </source>
</evidence>
<organism evidence="2 3">
    <name type="scientific">Heliobacterium modesticaldum (strain ATCC 51547 / Ice1)</name>
    <dbReference type="NCBI Taxonomy" id="498761"/>
    <lineage>
        <taxon>Bacteria</taxon>
        <taxon>Bacillati</taxon>
        <taxon>Bacillota</taxon>
        <taxon>Clostridia</taxon>
        <taxon>Eubacteriales</taxon>
        <taxon>Heliobacteriaceae</taxon>
        <taxon>Heliomicrobium</taxon>
    </lineage>
</organism>
<dbReference type="Pfam" id="PF12671">
    <property type="entry name" value="Amidase_6"/>
    <property type="match status" value="1"/>
</dbReference>
<dbReference type="RefSeq" id="WP_012283904.1">
    <property type="nucleotide sequence ID" value="NC_010337.2"/>
</dbReference>
<accession>B0TCX3</accession>
<dbReference type="InterPro" id="IPR024301">
    <property type="entry name" value="Amidase_6"/>
</dbReference>
<dbReference type="KEGG" id="hmo:HM1_2915"/>
<sequence>MKKCLLSIMSILVIASIFITGYSVPAKAIDDNKKLTRNIFSSKIEDHYIIYNSETIGINVIRLYPEPDMKYFENWQGKYSKAIDYIKGNIPIEFNINSEEFQSFVKQYMFIDTGTAIDNQMIEFVKFIDYYENIGKNNKILSYYSADELNSKKVDEEFLGLLPIPTDARITSESKSSDDINNIIFGEASTNGYDASAAVTYAKKWWYQTNNDDYPYYTDYYGLDTSTNAMNDLEHDPMSGRSQTTRRTYSDCTNFVSQCLKAGGMIEIKSGILLPHTKSTNWYYSDSKPSYTWGGALNFYNHWSQRAGVTPSSSNLQTGDVVSVDMTGDGDTDHTAIITKIKSTGSDYDERILLTQHTYDRCETRWDSSAKKEVDYTLQYLYDKGYTIYGYEMDKATNEK</sequence>
<dbReference type="Proteomes" id="UP000008550">
    <property type="component" value="Chromosome"/>
</dbReference>
<evidence type="ECO:0000313" key="2">
    <source>
        <dbReference type="EMBL" id="ABZ85424.1"/>
    </source>
</evidence>
<protein>
    <recommendedName>
        <fullName evidence="1">Putative amidase domain-containing protein</fullName>
    </recommendedName>
</protein>